<dbReference type="InterPro" id="IPR036291">
    <property type="entry name" value="NAD(P)-bd_dom_sf"/>
</dbReference>
<proteinExistence type="inferred from homology"/>
<dbReference type="CDD" id="cd05301">
    <property type="entry name" value="GDH"/>
    <property type="match status" value="1"/>
</dbReference>
<dbReference type="GO" id="GO:0005829">
    <property type="term" value="C:cytosol"/>
    <property type="evidence" value="ECO:0007669"/>
    <property type="project" value="TreeGrafter"/>
</dbReference>
<evidence type="ECO:0000256" key="3">
    <source>
        <dbReference type="ARBA" id="ARBA00023027"/>
    </source>
</evidence>
<dbReference type="Proteomes" id="UP000199502">
    <property type="component" value="Unassembled WGS sequence"/>
</dbReference>
<sequence length="320" mass="33443">MKLLVTRPMTERGAAAVRAEFDATFRDNAPLTEAEAAEALRAYDAIVPTLGDAFSAGAFAGGGLRCKLLANFGAGYNHIDVKAAEAAGVAVTNTPDVVTDPTAEVALTLILMTLRRASEGERILRAGQWPGWNPTQLLGRSVTGRSLGIVGMGRIGKAIARRAHLGLGMEVRFFNRSSVSNLDFPAEQVETLHELLRLSDVAVIAVPGGTATRGMIGAAEMAALGPQGVLINIARGDVVDEDALIAALTSHGIAGAGLDVYAREPKVPQALIDAPNATLLPHLGTATEEARTDMALRALANLTAFRDGQPMRDVVVAPRG</sequence>
<dbReference type="RefSeq" id="WP_090739617.1">
    <property type="nucleotide sequence ID" value="NZ_FMVT01000001.1"/>
</dbReference>
<dbReference type="InterPro" id="IPR050223">
    <property type="entry name" value="D-isomer_2-hydroxyacid_DH"/>
</dbReference>
<comment type="similarity">
    <text evidence="1 4">Belongs to the D-isomer specific 2-hydroxyacid dehydrogenase family.</text>
</comment>
<dbReference type="FunFam" id="3.40.50.720:FF:000203">
    <property type="entry name" value="D-3-phosphoglycerate dehydrogenase (SerA)"/>
    <property type="match status" value="1"/>
</dbReference>
<evidence type="ECO:0000256" key="2">
    <source>
        <dbReference type="ARBA" id="ARBA00023002"/>
    </source>
</evidence>
<reference evidence="7 8" key="1">
    <citation type="submission" date="2016-10" db="EMBL/GenBank/DDBJ databases">
        <authorList>
            <person name="de Groot N.N."/>
        </authorList>
    </citation>
    <scope>NUCLEOTIDE SEQUENCE [LARGE SCALE GENOMIC DNA]</scope>
    <source>
        <strain evidence="7 8">CGMCC 1.8925</strain>
    </source>
</reference>
<dbReference type="PANTHER" id="PTHR10996">
    <property type="entry name" value="2-HYDROXYACID DEHYDROGENASE-RELATED"/>
    <property type="match status" value="1"/>
</dbReference>
<dbReference type="SUPFAM" id="SSF52283">
    <property type="entry name" value="Formate/glycerate dehydrogenase catalytic domain-like"/>
    <property type="match status" value="1"/>
</dbReference>
<dbReference type="PROSITE" id="PS00065">
    <property type="entry name" value="D_2_HYDROXYACID_DH_1"/>
    <property type="match status" value="1"/>
</dbReference>
<dbReference type="EMBL" id="FMVT01000001">
    <property type="protein sequence ID" value="SCX89871.1"/>
    <property type="molecule type" value="Genomic_DNA"/>
</dbReference>
<dbReference type="GO" id="GO:0051287">
    <property type="term" value="F:NAD binding"/>
    <property type="evidence" value="ECO:0007669"/>
    <property type="project" value="InterPro"/>
</dbReference>
<name>A0A1G5BI99_9RHOB</name>
<dbReference type="GO" id="GO:0030267">
    <property type="term" value="F:glyoxylate reductase (NADPH) activity"/>
    <property type="evidence" value="ECO:0007669"/>
    <property type="project" value="TreeGrafter"/>
</dbReference>
<dbReference type="Gene3D" id="3.40.50.720">
    <property type="entry name" value="NAD(P)-binding Rossmann-like Domain"/>
    <property type="match status" value="2"/>
</dbReference>
<dbReference type="GO" id="GO:0016618">
    <property type="term" value="F:hydroxypyruvate reductase [NAD(P)H] activity"/>
    <property type="evidence" value="ECO:0007669"/>
    <property type="project" value="TreeGrafter"/>
</dbReference>
<feature type="domain" description="D-isomer specific 2-hydroxyacid dehydrogenase NAD-binding" evidence="6">
    <location>
        <begin position="107"/>
        <end position="284"/>
    </location>
</feature>
<accession>A0A1G5BI99</accession>
<evidence type="ECO:0000256" key="4">
    <source>
        <dbReference type="RuleBase" id="RU003719"/>
    </source>
</evidence>
<dbReference type="Pfam" id="PF02826">
    <property type="entry name" value="2-Hacid_dh_C"/>
    <property type="match status" value="1"/>
</dbReference>
<feature type="domain" description="D-isomer specific 2-hydroxyacid dehydrogenase catalytic" evidence="5">
    <location>
        <begin position="4"/>
        <end position="315"/>
    </location>
</feature>
<dbReference type="InterPro" id="IPR006140">
    <property type="entry name" value="D-isomer_DH_NAD-bd"/>
</dbReference>
<dbReference type="PANTHER" id="PTHR10996:SF178">
    <property type="entry name" value="2-HYDROXYACID DEHYDROGENASE YGL185C-RELATED"/>
    <property type="match status" value="1"/>
</dbReference>
<evidence type="ECO:0000313" key="8">
    <source>
        <dbReference type="Proteomes" id="UP000199502"/>
    </source>
</evidence>
<keyword evidence="2 4" id="KW-0560">Oxidoreductase</keyword>
<protein>
    <submittedName>
        <fullName evidence="7">Lactate dehydrogenase</fullName>
    </submittedName>
</protein>
<dbReference type="SUPFAM" id="SSF51735">
    <property type="entry name" value="NAD(P)-binding Rossmann-fold domains"/>
    <property type="match status" value="1"/>
</dbReference>
<dbReference type="OrthoDB" id="9793626at2"/>
<evidence type="ECO:0000259" key="6">
    <source>
        <dbReference type="Pfam" id="PF02826"/>
    </source>
</evidence>
<keyword evidence="3" id="KW-0520">NAD</keyword>
<dbReference type="AlphaFoldDB" id="A0A1G5BI99"/>
<evidence type="ECO:0000259" key="5">
    <source>
        <dbReference type="Pfam" id="PF00389"/>
    </source>
</evidence>
<dbReference type="InterPro" id="IPR029752">
    <property type="entry name" value="D-isomer_DH_CS1"/>
</dbReference>
<dbReference type="Pfam" id="PF00389">
    <property type="entry name" value="2-Hacid_dh"/>
    <property type="match status" value="1"/>
</dbReference>
<keyword evidence="8" id="KW-1185">Reference proteome</keyword>
<organism evidence="7 8">
    <name type="scientific">Paracoccus tibetensis</name>
    <dbReference type="NCBI Taxonomy" id="336292"/>
    <lineage>
        <taxon>Bacteria</taxon>
        <taxon>Pseudomonadati</taxon>
        <taxon>Pseudomonadota</taxon>
        <taxon>Alphaproteobacteria</taxon>
        <taxon>Rhodobacterales</taxon>
        <taxon>Paracoccaceae</taxon>
        <taxon>Paracoccus</taxon>
    </lineage>
</organism>
<dbReference type="STRING" id="336292.SAMN05660710_00157"/>
<dbReference type="InterPro" id="IPR006139">
    <property type="entry name" value="D-isomer_2_OHA_DH_cat_dom"/>
</dbReference>
<evidence type="ECO:0000256" key="1">
    <source>
        <dbReference type="ARBA" id="ARBA00005854"/>
    </source>
</evidence>
<evidence type="ECO:0000313" key="7">
    <source>
        <dbReference type="EMBL" id="SCX89871.1"/>
    </source>
</evidence>
<gene>
    <name evidence="7" type="ORF">SAMN05660710_00157</name>
</gene>